<dbReference type="OrthoDB" id="9768329at2"/>
<feature type="transmembrane region" description="Helical" evidence="8">
    <location>
        <begin position="120"/>
        <end position="137"/>
    </location>
</feature>
<name>A0A369CGB2_9GAMM</name>
<accession>A0A369CGB2</accession>
<dbReference type="Proteomes" id="UP000252707">
    <property type="component" value="Unassembled WGS sequence"/>
</dbReference>
<feature type="transmembrane region" description="Helical" evidence="8">
    <location>
        <begin position="63"/>
        <end position="86"/>
    </location>
</feature>
<feature type="transmembrane region" description="Helical" evidence="8">
    <location>
        <begin position="386"/>
        <end position="406"/>
    </location>
</feature>
<protein>
    <submittedName>
        <fullName evidence="10">Membrane bound protein complex subunit mbxH</fullName>
    </submittedName>
</protein>
<evidence type="ECO:0000256" key="2">
    <source>
        <dbReference type="ARBA" id="ARBA00005346"/>
    </source>
</evidence>
<feature type="transmembrane region" description="Helical" evidence="8">
    <location>
        <begin position="284"/>
        <end position="302"/>
    </location>
</feature>
<evidence type="ECO:0000256" key="3">
    <source>
        <dbReference type="ARBA" id="ARBA00022475"/>
    </source>
</evidence>
<dbReference type="PANTHER" id="PTHR42703">
    <property type="entry name" value="NADH DEHYDROGENASE"/>
    <property type="match status" value="1"/>
</dbReference>
<feature type="transmembrane region" description="Helical" evidence="8">
    <location>
        <begin position="308"/>
        <end position="328"/>
    </location>
</feature>
<feature type="transmembrane region" description="Helical" evidence="8">
    <location>
        <begin position="191"/>
        <end position="216"/>
    </location>
</feature>
<evidence type="ECO:0000256" key="5">
    <source>
        <dbReference type="ARBA" id="ARBA00022989"/>
    </source>
</evidence>
<evidence type="ECO:0000256" key="6">
    <source>
        <dbReference type="ARBA" id="ARBA00023136"/>
    </source>
</evidence>
<dbReference type="GO" id="GO:0042773">
    <property type="term" value="P:ATP synthesis coupled electron transport"/>
    <property type="evidence" value="ECO:0007669"/>
    <property type="project" value="InterPro"/>
</dbReference>
<evidence type="ECO:0000313" key="10">
    <source>
        <dbReference type="EMBL" id="RCX31726.1"/>
    </source>
</evidence>
<feature type="transmembrane region" description="Helical" evidence="8">
    <location>
        <begin position="149"/>
        <end position="171"/>
    </location>
</feature>
<reference evidence="10 11" key="1">
    <citation type="submission" date="2018-07" db="EMBL/GenBank/DDBJ databases">
        <title>Genomic Encyclopedia of Type Strains, Phase IV (KMG-IV): sequencing the most valuable type-strain genomes for metagenomic binning, comparative biology and taxonomic classification.</title>
        <authorList>
            <person name="Goeker M."/>
        </authorList>
    </citation>
    <scope>NUCLEOTIDE SEQUENCE [LARGE SCALE GENOMIC DNA]</scope>
    <source>
        <strain evidence="10 11">DSM 26407</strain>
    </source>
</reference>
<feature type="transmembrane region" description="Helical" evidence="8">
    <location>
        <begin position="258"/>
        <end position="277"/>
    </location>
</feature>
<dbReference type="AlphaFoldDB" id="A0A369CGB2"/>
<dbReference type="Pfam" id="PF00361">
    <property type="entry name" value="Proton_antipo_M"/>
    <property type="match status" value="1"/>
</dbReference>
<keyword evidence="3" id="KW-1003">Cell membrane</keyword>
<organism evidence="10 11">
    <name type="scientific">Thioalbus denitrificans</name>
    <dbReference type="NCBI Taxonomy" id="547122"/>
    <lineage>
        <taxon>Bacteria</taxon>
        <taxon>Pseudomonadati</taxon>
        <taxon>Pseudomonadota</taxon>
        <taxon>Gammaproteobacteria</taxon>
        <taxon>Chromatiales</taxon>
        <taxon>Ectothiorhodospiraceae</taxon>
        <taxon>Thioalbus</taxon>
    </lineage>
</organism>
<evidence type="ECO:0000256" key="4">
    <source>
        <dbReference type="ARBA" id="ARBA00022692"/>
    </source>
</evidence>
<evidence type="ECO:0000256" key="8">
    <source>
        <dbReference type="SAM" id="Phobius"/>
    </source>
</evidence>
<comment type="similarity">
    <text evidence="2">Belongs to the CPA3 antiporters (TC 2.A.63) subunit D family.</text>
</comment>
<gene>
    <name evidence="10" type="ORF">DFQ59_10273</name>
</gene>
<feature type="transmembrane region" description="Helical" evidence="8">
    <location>
        <begin position="228"/>
        <end position="252"/>
    </location>
</feature>
<feature type="domain" description="NADH:quinone oxidoreductase/Mrp antiporter transmembrane" evidence="9">
    <location>
        <begin position="113"/>
        <end position="393"/>
    </location>
</feature>
<keyword evidence="6 8" id="KW-0472">Membrane</keyword>
<evidence type="ECO:0000256" key="7">
    <source>
        <dbReference type="RuleBase" id="RU000320"/>
    </source>
</evidence>
<proteinExistence type="inferred from homology"/>
<dbReference type="PRINTS" id="PR01437">
    <property type="entry name" value="NUOXDRDTASE4"/>
</dbReference>
<dbReference type="InterPro" id="IPR050586">
    <property type="entry name" value="CPA3_Na-H_Antiporter_D"/>
</dbReference>
<sequence length="492" mass="50728">MIALAVALPLLAAFLLPLTGPLRRIVGPATLLLVAATAFSAWPRAQVEPFTVAIGGFRPPLGILFYVDGVALLFVLAVAFSCLLLWPWNEAAGSRKHALTLLLAAGCSGLALSGDLFNIYVFYELVAVASYGLAAGAGSGRAYAAAFRYLVLSSLGSLLALVGIALVYHRTGTLNLAHLGELAPTLLNDPLGLAAFLLLLLGLGVKAELFPVNAWVPEVYAGAERRVSALLAGLVSKLAVLVLVRLLVLVFPTDEARTALLLLGTLGILSGELAAYRARDLARLLSWSSIGQLGIVFVAFAVPGEAGLVAGLAVALHHLVAKPALFLLAERWGGSLESLTGAGRRSPLAGALFVLFALSLIGVPPLPGFWAKFLVLSGLAAQEGGLWWAAAAVILATTVVEASYLFRVVGRLYARDADGATAPHATGPLTGAAVLGLVLILGGASAGPLGDALGHMAAQAADRAAYLGRVLPVRTIERPGTLTLNAAPEARP</sequence>
<feature type="transmembrane region" description="Helical" evidence="8">
    <location>
        <begin position="348"/>
        <end position="366"/>
    </location>
</feature>
<dbReference type="InterPro" id="IPR001750">
    <property type="entry name" value="ND/Mrp_TM"/>
</dbReference>
<dbReference type="EMBL" id="QPJY01000002">
    <property type="protein sequence ID" value="RCX31726.1"/>
    <property type="molecule type" value="Genomic_DNA"/>
</dbReference>
<evidence type="ECO:0000313" key="11">
    <source>
        <dbReference type="Proteomes" id="UP000252707"/>
    </source>
</evidence>
<dbReference type="GO" id="GO:0008137">
    <property type="term" value="F:NADH dehydrogenase (ubiquinone) activity"/>
    <property type="evidence" value="ECO:0007669"/>
    <property type="project" value="InterPro"/>
</dbReference>
<comment type="caution">
    <text evidence="10">The sequence shown here is derived from an EMBL/GenBank/DDBJ whole genome shotgun (WGS) entry which is preliminary data.</text>
</comment>
<keyword evidence="5 8" id="KW-1133">Transmembrane helix</keyword>
<comment type="subcellular location">
    <subcellularLocation>
        <location evidence="1">Cell membrane</location>
        <topology evidence="1">Multi-pass membrane protein</topology>
    </subcellularLocation>
    <subcellularLocation>
        <location evidence="7">Membrane</location>
        <topology evidence="7">Multi-pass membrane protein</topology>
    </subcellularLocation>
</comment>
<dbReference type="RefSeq" id="WP_114278578.1">
    <property type="nucleotide sequence ID" value="NZ_QPJY01000002.1"/>
</dbReference>
<evidence type="ECO:0000259" key="9">
    <source>
        <dbReference type="Pfam" id="PF00361"/>
    </source>
</evidence>
<dbReference type="InterPro" id="IPR003918">
    <property type="entry name" value="NADH_UbQ_OxRdtase"/>
</dbReference>
<dbReference type="PANTHER" id="PTHR42703:SF1">
    <property type="entry name" value="NA(+)_H(+) ANTIPORTER SUBUNIT D1"/>
    <property type="match status" value="1"/>
</dbReference>
<feature type="transmembrane region" description="Helical" evidence="8">
    <location>
        <begin position="98"/>
        <end position="114"/>
    </location>
</feature>
<keyword evidence="4 7" id="KW-0812">Transmembrane</keyword>
<dbReference type="GO" id="GO:0005886">
    <property type="term" value="C:plasma membrane"/>
    <property type="evidence" value="ECO:0007669"/>
    <property type="project" value="UniProtKB-SubCell"/>
</dbReference>
<evidence type="ECO:0000256" key="1">
    <source>
        <dbReference type="ARBA" id="ARBA00004651"/>
    </source>
</evidence>
<keyword evidence="11" id="KW-1185">Reference proteome</keyword>